<evidence type="ECO:0000313" key="2">
    <source>
        <dbReference type="Proteomes" id="UP000799439"/>
    </source>
</evidence>
<accession>A0A9P4IYL3</accession>
<dbReference type="Proteomes" id="UP000799439">
    <property type="component" value="Unassembled WGS sequence"/>
</dbReference>
<dbReference type="AlphaFoldDB" id="A0A9P4IYL3"/>
<sequence length="133" mass="14943">MLQIAGAGLVLEAQARPPGSTLSWLPDLGAHSVAASSTWVHGFGHVADLLALVIRWKICRCHFYFRSEHDTSAACGPTRVKSVAHFLVWSHFEMLCIHRPKRPPRVWRRLVPYRSAASVSVCFSLMQALINYY</sequence>
<reference evidence="1" key="1">
    <citation type="journal article" date="2020" name="Stud. Mycol.">
        <title>101 Dothideomycetes genomes: a test case for predicting lifestyles and emergence of pathogens.</title>
        <authorList>
            <person name="Haridas S."/>
            <person name="Albert R."/>
            <person name="Binder M."/>
            <person name="Bloem J."/>
            <person name="Labutti K."/>
            <person name="Salamov A."/>
            <person name="Andreopoulos B."/>
            <person name="Baker S."/>
            <person name="Barry K."/>
            <person name="Bills G."/>
            <person name="Bluhm B."/>
            <person name="Cannon C."/>
            <person name="Castanera R."/>
            <person name="Culley D."/>
            <person name="Daum C."/>
            <person name="Ezra D."/>
            <person name="Gonzalez J."/>
            <person name="Henrissat B."/>
            <person name="Kuo A."/>
            <person name="Liang C."/>
            <person name="Lipzen A."/>
            <person name="Lutzoni F."/>
            <person name="Magnuson J."/>
            <person name="Mondo S."/>
            <person name="Nolan M."/>
            <person name="Ohm R."/>
            <person name="Pangilinan J."/>
            <person name="Park H.-J."/>
            <person name="Ramirez L."/>
            <person name="Alfaro M."/>
            <person name="Sun H."/>
            <person name="Tritt A."/>
            <person name="Yoshinaga Y."/>
            <person name="Zwiers L.-H."/>
            <person name="Turgeon B."/>
            <person name="Goodwin S."/>
            <person name="Spatafora J."/>
            <person name="Crous P."/>
            <person name="Grigoriev I."/>
        </authorList>
    </citation>
    <scope>NUCLEOTIDE SEQUENCE</scope>
    <source>
        <strain evidence="1">CBS 260.36</strain>
    </source>
</reference>
<organism evidence="1 2">
    <name type="scientific">Myriangium duriaei CBS 260.36</name>
    <dbReference type="NCBI Taxonomy" id="1168546"/>
    <lineage>
        <taxon>Eukaryota</taxon>
        <taxon>Fungi</taxon>
        <taxon>Dikarya</taxon>
        <taxon>Ascomycota</taxon>
        <taxon>Pezizomycotina</taxon>
        <taxon>Dothideomycetes</taxon>
        <taxon>Dothideomycetidae</taxon>
        <taxon>Myriangiales</taxon>
        <taxon>Myriangiaceae</taxon>
        <taxon>Myriangium</taxon>
    </lineage>
</organism>
<keyword evidence="2" id="KW-1185">Reference proteome</keyword>
<evidence type="ECO:0000313" key="1">
    <source>
        <dbReference type="EMBL" id="KAF2152273.1"/>
    </source>
</evidence>
<gene>
    <name evidence="1" type="ORF">K461DRAFT_144040</name>
</gene>
<protein>
    <submittedName>
        <fullName evidence="1">Uncharacterized protein</fullName>
    </submittedName>
</protein>
<proteinExistence type="predicted"/>
<name>A0A9P4IYL3_9PEZI</name>
<comment type="caution">
    <text evidence="1">The sequence shown here is derived from an EMBL/GenBank/DDBJ whole genome shotgun (WGS) entry which is preliminary data.</text>
</comment>
<dbReference type="EMBL" id="ML996086">
    <property type="protein sequence ID" value="KAF2152273.1"/>
    <property type="molecule type" value="Genomic_DNA"/>
</dbReference>